<dbReference type="AlphaFoldDB" id="A0A0A9C2D5"/>
<feature type="chain" id="PRO_5002060683" evidence="1">
    <location>
        <begin position="26"/>
        <end position="42"/>
    </location>
</feature>
<protein>
    <submittedName>
        <fullName evidence="2">Uncharacterized protein</fullName>
    </submittedName>
</protein>
<sequence>MRLTPGELPLLLLLLLLIPAAPAAAVPLLLLCPFDPSYRRLL</sequence>
<feature type="signal peptide" evidence="1">
    <location>
        <begin position="1"/>
        <end position="25"/>
    </location>
</feature>
<accession>A0A0A9C2D5</accession>
<proteinExistence type="predicted"/>
<evidence type="ECO:0000256" key="1">
    <source>
        <dbReference type="SAM" id="SignalP"/>
    </source>
</evidence>
<organism evidence="2">
    <name type="scientific">Arundo donax</name>
    <name type="common">Giant reed</name>
    <name type="synonym">Donax arundinaceus</name>
    <dbReference type="NCBI Taxonomy" id="35708"/>
    <lineage>
        <taxon>Eukaryota</taxon>
        <taxon>Viridiplantae</taxon>
        <taxon>Streptophyta</taxon>
        <taxon>Embryophyta</taxon>
        <taxon>Tracheophyta</taxon>
        <taxon>Spermatophyta</taxon>
        <taxon>Magnoliopsida</taxon>
        <taxon>Liliopsida</taxon>
        <taxon>Poales</taxon>
        <taxon>Poaceae</taxon>
        <taxon>PACMAD clade</taxon>
        <taxon>Arundinoideae</taxon>
        <taxon>Arundineae</taxon>
        <taxon>Arundo</taxon>
    </lineage>
</organism>
<reference evidence="2" key="2">
    <citation type="journal article" date="2015" name="Data Brief">
        <title>Shoot transcriptome of the giant reed, Arundo donax.</title>
        <authorList>
            <person name="Barrero R.A."/>
            <person name="Guerrero F.D."/>
            <person name="Moolhuijzen P."/>
            <person name="Goolsby J.A."/>
            <person name="Tidwell J."/>
            <person name="Bellgard S.E."/>
            <person name="Bellgard M.I."/>
        </authorList>
    </citation>
    <scope>NUCLEOTIDE SEQUENCE</scope>
    <source>
        <tissue evidence="2">Shoot tissue taken approximately 20 cm above the soil surface</tissue>
    </source>
</reference>
<reference evidence="2" key="1">
    <citation type="submission" date="2014-09" db="EMBL/GenBank/DDBJ databases">
        <authorList>
            <person name="Magalhaes I.L.F."/>
            <person name="Oliveira U."/>
            <person name="Santos F.R."/>
            <person name="Vidigal T.H.D.A."/>
            <person name="Brescovit A.D."/>
            <person name="Santos A.J."/>
        </authorList>
    </citation>
    <scope>NUCLEOTIDE SEQUENCE</scope>
    <source>
        <tissue evidence="2">Shoot tissue taken approximately 20 cm above the soil surface</tissue>
    </source>
</reference>
<dbReference type="EMBL" id="GBRH01232203">
    <property type="protein sequence ID" value="JAD65692.1"/>
    <property type="molecule type" value="Transcribed_RNA"/>
</dbReference>
<name>A0A0A9C2D5_ARUDO</name>
<keyword evidence="1" id="KW-0732">Signal</keyword>
<evidence type="ECO:0000313" key="2">
    <source>
        <dbReference type="EMBL" id="JAD65692.1"/>
    </source>
</evidence>